<name>A0A8C2WGZ4_CYCLU</name>
<reference evidence="6" key="2">
    <citation type="submission" date="2025-09" db="UniProtKB">
        <authorList>
            <consortium name="Ensembl"/>
        </authorList>
    </citation>
    <scope>IDENTIFICATION</scope>
</reference>
<dbReference type="PANTHER" id="PTHR15031">
    <property type="entry name" value="CARTILAGE INTERMEDIATE LAYER PROTEIN CLIP"/>
    <property type="match status" value="1"/>
</dbReference>
<evidence type="ECO:0000259" key="5">
    <source>
        <dbReference type="Pfam" id="PF13330"/>
    </source>
</evidence>
<dbReference type="Ensembl" id="ENSCLMT00005000780.1">
    <property type="protein sequence ID" value="ENSCLMP00005000704.1"/>
    <property type="gene ID" value="ENSCLMG00005000472.1"/>
</dbReference>
<evidence type="ECO:0000256" key="3">
    <source>
        <dbReference type="ARBA" id="ARBA00022729"/>
    </source>
</evidence>
<accession>A0A8C2WGZ4</accession>
<organism evidence="6 7">
    <name type="scientific">Cyclopterus lumpus</name>
    <name type="common">Lumpsucker</name>
    <dbReference type="NCBI Taxonomy" id="8103"/>
    <lineage>
        <taxon>Eukaryota</taxon>
        <taxon>Metazoa</taxon>
        <taxon>Chordata</taxon>
        <taxon>Craniata</taxon>
        <taxon>Vertebrata</taxon>
        <taxon>Euteleostomi</taxon>
        <taxon>Actinopterygii</taxon>
        <taxon>Neopterygii</taxon>
        <taxon>Teleostei</taxon>
        <taxon>Neoteleostei</taxon>
        <taxon>Acanthomorphata</taxon>
        <taxon>Eupercaria</taxon>
        <taxon>Perciformes</taxon>
        <taxon>Cottioidei</taxon>
        <taxon>Cottales</taxon>
        <taxon>Cyclopteridae</taxon>
        <taxon>Cyclopterus</taxon>
    </lineage>
</organism>
<dbReference type="GeneTree" id="ENSGT00390000008152"/>
<keyword evidence="4" id="KW-0325">Glycoprotein</keyword>
<dbReference type="InterPro" id="IPR039675">
    <property type="entry name" value="CILP1/CILP2"/>
</dbReference>
<evidence type="ECO:0000256" key="2">
    <source>
        <dbReference type="ARBA" id="ARBA00022525"/>
    </source>
</evidence>
<evidence type="ECO:0000313" key="6">
    <source>
        <dbReference type="Ensembl" id="ENSCLMP00005000704.1"/>
    </source>
</evidence>
<dbReference type="AlphaFoldDB" id="A0A8C2WGZ4"/>
<proteinExistence type="predicted"/>
<feature type="domain" description="WxxW" evidence="5">
    <location>
        <begin position="67"/>
        <end position="150"/>
    </location>
</feature>
<protein>
    <recommendedName>
        <fullName evidence="5">WxxW domain-containing protein</fullName>
    </recommendedName>
</protein>
<sequence length="248" mass="28001">MTLKATNVNLLVALVEGGEGITKVRRIHPLGTKYVLMTCHSVFLLSEVTQLLDSSAETETNATRVCWTKWFDRDNPSGPGDYEILYSLRKQYPGQICPNPGAIEAQTLTGISALAAGEKIYRSDTTTGFICRNRDQRDKRCQDYRVRFSCPSSFCTVKVCWTKWFDRDNPSGTGDWELLSSLRKENPGKICRKPLFIKAVTTDTNTPASSTGNNFFMFHPSKGLVCRNRDQRSRKCRDYKVKFGCPCP</sequence>
<evidence type="ECO:0000313" key="7">
    <source>
        <dbReference type="Proteomes" id="UP000694565"/>
    </source>
</evidence>
<dbReference type="PANTHER" id="PTHR15031:SF4">
    <property type="entry name" value="CARTILAGE INTERMEDIATE LAYER PROTEIN 1"/>
    <property type="match status" value="1"/>
</dbReference>
<feature type="domain" description="WxxW" evidence="5">
    <location>
        <begin position="161"/>
        <end position="245"/>
    </location>
</feature>
<dbReference type="GO" id="GO:0005576">
    <property type="term" value="C:extracellular region"/>
    <property type="evidence" value="ECO:0007669"/>
    <property type="project" value="UniProtKB-SubCell"/>
</dbReference>
<keyword evidence="3" id="KW-0732">Signal</keyword>
<dbReference type="InterPro" id="IPR025155">
    <property type="entry name" value="WxxW_domain"/>
</dbReference>
<comment type="subcellular location">
    <subcellularLocation>
        <location evidence="1">Secreted</location>
    </subcellularLocation>
</comment>
<evidence type="ECO:0000256" key="4">
    <source>
        <dbReference type="ARBA" id="ARBA00023180"/>
    </source>
</evidence>
<dbReference type="Pfam" id="PF13330">
    <property type="entry name" value="Mucin2_WxxW"/>
    <property type="match status" value="2"/>
</dbReference>
<keyword evidence="2" id="KW-0964">Secreted</keyword>
<dbReference type="Proteomes" id="UP000694565">
    <property type="component" value="Unplaced"/>
</dbReference>
<keyword evidence="7" id="KW-1185">Reference proteome</keyword>
<reference evidence="6" key="1">
    <citation type="submission" date="2025-08" db="UniProtKB">
        <authorList>
            <consortium name="Ensembl"/>
        </authorList>
    </citation>
    <scope>IDENTIFICATION</scope>
</reference>
<evidence type="ECO:0000256" key="1">
    <source>
        <dbReference type="ARBA" id="ARBA00004613"/>
    </source>
</evidence>